<feature type="repeat" description="TPR" evidence="6">
    <location>
        <begin position="134"/>
        <end position="167"/>
    </location>
</feature>
<accession>D5KY45</accession>
<feature type="region of interest" description="Disordered" evidence="7">
    <location>
        <begin position="36"/>
        <end position="100"/>
    </location>
</feature>
<dbReference type="PROSITE" id="PS50005">
    <property type="entry name" value="TPR"/>
    <property type="match status" value="1"/>
</dbReference>
<feature type="region of interest" description="Disordered" evidence="7">
    <location>
        <begin position="270"/>
        <end position="342"/>
    </location>
</feature>
<dbReference type="InterPro" id="IPR019544">
    <property type="entry name" value="Tetratricopeptide_SHNi-TPR_dom"/>
</dbReference>
<dbReference type="InterPro" id="IPR051730">
    <property type="entry name" value="NASP-like"/>
</dbReference>
<keyword evidence="5" id="KW-0539">Nucleus</keyword>
<dbReference type="AlphaFoldDB" id="D5KY45"/>
<dbReference type="PANTHER" id="PTHR15081">
    <property type="entry name" value="NUCLEAR AUTOANTIGENIC SPERM PROTEIN NASP -RELATED"/>
    <property type="match status" value="1"/>
</dbReference>
<dbReference type="GO" id="GO:0006335">
    <property type="term" value="P:DNA replication-dependent chromatin assembly"/>
    <property type="evidence" value="ECO:0007669"/>
    <property type="project" value="TreeGrafter"/>
</dbReference>
<evidence type="ECO:0000256" key="4">
    <source>
        <dbReference type="ARBA" id="ARBA00022803"/>
    </source>
</evidence>
<dbReference type="GO" id="GO:0005654">
    <property type="term" value="C:nucleoplasm"/>
    <property type="evidence" value="ECO:0007669"/>
    <property type="project" value="TreeGrafter"/>
</dbReference>
<proteinExistence type="evidence at transcript level"/>
<dbReference type="InterPro" id="IPR019734">
    <property type="entry name" value="TPR_rpt"/>
</dbReference>
<dbReference type="PANTHER" id="PTHR15081:SF1">
    <property type="entry name" value="NUCLEAR AUTOANTIGENIC SPERM PROTEIN"/>
    <property type="match status" value="1"/>
</dbReference>
<dbReference type="Pfam" id="PF10516">
    <property type="entry name" value="SHNi-TPR"/>
    <property type="match status" value="1"/>
</dbReference>
<sequence>MRGIVGEFDPAMAPLLLSYGKALFELAVSTQGALGKEELDKQAGAEVSQIEDESSGNLVESAEFEPEAEGEPSAEDAAPEAGAPEPEGGEEGGEDVDEPEDDYNAAWEVLDVARTIYSKIVEDGGSDDDKLNLAECYISLGDVSCETENFSQAVQDYTSALALKEPLLASSSRALASVHYQLASVLEFTPNRRSDALSHVEKALEGFQARKVQLESASPEAPDVVKMSQKEKEAELGDVKALIGDLEAKIEELKAAPEAKDFVSESINHLLGGIGSDAGPSGSAAASGEPAKVNDLSGLVKKKPAKKAAPPPPATNGNGTEGESDKRKAEDEAGGQEKKLKA</sequence>
<protein>
    <submittedName>
        <fullName evidence="9">SHNi TPR</fullName>
    </submittedName>
</protein>
<evidence type="ECO:0000256" key="3">
    <source>
        <dbReference type="ARBA" id="ARBA00022737"/>
    </source>
</evidence>
<reference evidence="9" key="1">
    <citation type="submission" date="2010-02" db="EMBL/GenBank/DDBJ databases">
        <authorList>
            <person name="Xie B."/>
            <person name="Huang X."/>
            <person name="Deng Y."/>
        </authorList>
    </citation>
    <scope>NUCLEOTIDE SEQUENCE</scope>
</reference>
<comment type="subcellular location">
    <subcellularLocation>
        <location evidence="1">Nucleus</location>
    </subcellularLocation>
</comment>
<evidence type="ECO:0000256" key="2">
    <source>
        <dbReference type="ARBA" id="ARBA00008402"/>
    </source>
</evidence>
<dbReference type="SUPFAM" id="SSF48452">
    <property type="entry name" value="TPR-like"/>
    <property type="match status" value="1"/>
</dbReference>
<evidence type="ECO:0000256" key="7">
    <source>
        <dbReference type="SAM" id="MobiDB-lite"/>
    </source>
</evidence>
<keyword evidence="4 6" id="KW-0802">TPR repeat</keyword>
<comment type="similarity">
    <text evidence="2">Belongs to the NASP family.</text>
</comment>
<dbReference type="GO" id="GO:0034080">
    <property type="term" value="P:CENP-A containing chromatin assembly"/>
    <property type="evidence" value="ECO:0007669"/>
    <property type="project" value="TreeGrafter"/>
</dbReference>
<dbReference type="Gene3D" id="1.25.40.10">
    <property type="entry name" value="Tetratricopeptide repeat domain"/>
    <property type="match status" value="1"/>
</dbReference>
<organism evidence="9">
    <name type="scientific">Tremella fuciformis</name>
    <dbReference type="NCBI Taxonomy" id="64657"/>
    <lineage>
        <taxon>Eukaryota</taxon>
        <taxon>Fungi</taxon>
        <taxon>Dikarya</taxon>
        <taxon>Basidiomycota</taxon>
        <taxon>Agaricomycotina</taxon>
        <taxon>Tremellomycetes</taxon>
        <taxon>Tremellales</taxon>
        <taxon>Tremellaceae</taxon>
        <taxon>Tremella</taxon>
    </lineage>
</organism>
<dbReference type="EMBL" id="GU723645">
    <property type="protein sequence ID" value="ADE10090.1"/>
    <property type="molecule type" value="mRNA"/>
</dbReference>
<keyword evidence="3" id="KW-0677">Repeat</keyword>
<feature type="domain" description="Tetratricopeptide SHNi-TPR" evidence="8">
    <location>
        <begin position="134"/>
        <end position="169"/>
    </location>
</feature>
<name>D5KY45_9TREE</name>
<evidence type="ECO:0000256" key="1">
    <source>
        <dbReference type="ARBA" id="ARBA00004123"/>
    </source>
</evidence>
<feature type="compositionally biased region" description="Low complexity" evidence="7">
    <location>
        <begin position="277"/>
        <end position="288"/>
    </location>
</feature>
<evidence type="ECO:0000313" key="9">
    <source>
        <dbReference type="EMBL" id="ADE10090.1"/>
    </source>
</evidence>
<evidence type="ECO:0000256" key="6">
    <source>
        <dbReference type="PROSITE-ProRule" id="PRU00339"/>
    </source>
</evidence>
<feature type="compositionally biased region" description="Acidic residues" evidence="7">
    <location>
        <begin position="87"/>
        <end position="100"/>
    </location>
</feature>
<evidence type="ECO:0000259" key="8">
    <source>
        <dbReference type="Pfam" id="PF10516"/>
    </source>
</evidence>
<dbReference type="InterPro" id="IPR011990">
    <property type="entry name" value="TPR-like_helical_dom_sf"/>
</dbReference>
<feature type="compositionally biased region" description="Basic and acidic residues" evidence="7">
    <location>
        <begin position="323"/>
        <end position="342"/>
    </location>
</feature>
<dbReference type="GO" id="GO:0042393">
    <property type="term" value="F:histone binding"/>
    <property type="evidence" value="ECO:0007669"/>
    <property type="project" value="TreeGrafter"/>
</dbReference>
<feature type="compositionally biased region" description="Acidic residues" evidence="7">
    <location>
        <begin position="62"/>
        <end position="78"/>
    </location>
</feature>
<evidence type="ECO:0000256" key="5">
    <source>
        <dbReference type="ARBA" id="ARBA00023242"/>
    </source>
</evidence>